<dbReference type="OrthoDB" id="738796at2759"/>
<dbReference type="InterPro" id="IPR040344">
    <property type="entry name" value="At3g17950-like"/>
</dbReference>
<dbReference type="KEGG" id="cam:101511791"/>
<name>A0A1S3EF59_CICAR</name>
<dbReference type="PANTHER" id="PTHR33544">
    <property type="entry name" value="DUF4005 DOMAIN-CONTAINING PROTEIN-RELATED"/>
    <property type="match status" value="1"/>
</dbReference>
<dbReference type="AlphaFoldDB" id="A0A1S3EF59"/>
<organism evidence="1 2">
    <name type="scientific">Cicer arietinum</name>
    <name type="common">Chickpea</name>
    <name type="synonym">Garbanzo</name>
    <dbReference type="NCBI Taxonomy" id="3827"/>
    <lineage>
        <taxon>Eukaryota</taxon>
        <taxon>Viridiplantae</taxon>
        <taxon>Streptophyta</taxon>
        <taxon>Embryophyta</taxon>
        <taxon>Tracheophyta</taxon>
        <taxon>Spermatophyta</taxon>
        <taxon>Magnoliopsida</taxon>
        <taxon>eudicotyledons</taxon>
        <taxon>Gunneridae</taxon>
        <taxon>Pentapetalae</taxon>
        <taxon>rosids</taxon>
        <taxon>fabids</taxon>
        <taxon>Fabales</taxon>
        <taxon>Fabaceae</taxon>
        <taxon>Papilionoideae</taxon>
        <taxon>50 kb inversion clade</taxon>
        <taxon>NPAAA clade</taxon>
        <taxon>Hologalegina</taxon>
        <taxon>IRL clade</taxon>
        <taxon>Cicereae</taxon>
        <taxon>Cicer</taxon>
    </lineage>
</organism>
<dbReference type="PANTHER" id="PTHR33544:SF14">
    <property type="entry name" value="PROTEIN, PUTATIVE-RELATED"/>
    <property type="match status" value="1"/>
</dbReference>
<reference evidence="1" key="1">
    <citation type="journal article" date="2013" name="Nat. Biotechnol.">
        <title>Draft genome sequence of chickpea (Cicer arietinum) provides a resource for trait improvement.</title>
        <authorList>
            <person name="Varshney R.K."/>
            <person name="Song C."/>
            <person name="Saxena R.K."/>
            <person name="Azam S."/>
            <person name="Yu S."/>
            <person name="Sharpe A.G."/>
            <person name="Cannon S."/>
            <person name="Baek J."/>
            <person name="Rosen B.D."/>
            <person name="Tar'an B."/>
            <person name="Millan T."/>
            <person name="Zhang X."/>
            <person name="Ramsay L.D."/>
            <person name="Iwata A."/>
            <person name="Wang Y."/>
            <person name="Nelson W."/>
            <person name="Farmer A.D."/>
            <person name="Gaur P.M."/>
            <person name="Soderlund C."/>
            <person name="Penmetsa R.V."/>
            <person name="Xu C."/>
            <person name="Bharti A.K."/>
            <person name="He W."/>
            <person name="Winter P."/>
            <person name="Zhao S."/>
            <person name="Hane J.K."/>
            <person name="Carrasquilla-Garcia N."/>
            <person name="Condie J.A."/>
            <person name="Upadhyaya H.D."/>
            <person name="Luo M.C."/>
            <person name="Thudi M."/>
            <person name="Gowda C.L."/>
            <person name="Singh N.P."/>
            <person name="Lichtenzveig J."/>
            <person name="Gali K.K."/>
            <person name="Rubio J."/>
            <person name="Nadarajan N."/>
            <person name="Dolezel J."/>
            <person name="Bansal K.C."/>
            <person name="Xu X."/>
            <person name="Edwards D."/>
            <person name="Zhang G."/>
            <person name="Kahl G."/>
            <person name="Gil J."/>
            <person name="Singh K.B."/>
            <person name="Datta S.K."/>
            <person name="Jackson S.A."/>
            <person name="Wang J."/>
            <person name="Cook D.R."/>
        </authorList>
    </citation>
    <scope>NUCLEOTIDE SEQUENCE [LARGE SCALE GENOMIC DNA]</scope>
    <source>
        <strain evidence="1">cv. CDC Frontier</strain>
    </source>
</reference>
<dbReference type="RefSeq" id="XP_012573596.1">
    <property type="nucleotide sequence ID" value="XM_012718142.2"/>
</dbReference>
<reference evidence="2" key="2">
    <citation type="submission" date="2025-08" db="UniProtKB">
        <authorList>
            <consortium name="RefSeq"/>
        </authorList>
    </citation>
    <scope>IDENTIFICATION</scope>
    <source>
        <tissue evidence="2">Etiolated seedlings</tissue>
    </source>
</reference>
<dbReference type="PaxDb" id="3827-XP_004486268.1"/>
<sequence length="145" mass="16281">MVAENDEMLIGWPLGLSFLNMRLRVAESLPAASSVEPYQLHMPMPCTSFSSFSTSNLDTESTASFFQDNSVSLAQLIGFRTGRDRGRLYFPTPLRFEERNRKLEKGSCSHGSKVQQGRDISRAICIPLVLDTLLKFTKSKKSSRN</sequence>
<keyword evidence="1" id="KW-1185">Reference proteome</keyword>
<proteinExistence type="predicted"/>
<dbReference type="eggNOG" id="ENOG502S38Z">
    <property type="taxonomic scope" value="Eukaryota"/>
</dbReference>
<evidence type="ECO:0000313" key="1">
    <source>
        <dbReference type="Proteomes" id="UP000087171"/>
    </source>
</evidence>
<dbReference type="Proteomes" id="UP000087171">
    <property type="component" value="Chromosome Ca1"/>
</dbReference>
<dbReference type="GeneID" id="101511791"/>
<protein>
    <submittedName>
        <fullName evidence="2">Uncharacterized protein LOC101511791 isoform X1</fullName>
    </submittedName>
</protein>
<evidence type="ECO:0000313" key="2">
    <source>
        <dbReference type="RefSeq" id="XP_012573596.1"/>
    </source>
</evidence>
<gene>
    <name evidence="2" type="primary">LOC101511791</name>
</gene>
<accession>A0A1S3EF59</accession>